<protein>
    <submittedName>
        <fullName evidence="1">Uncharacterized protein</fullName>
    </submittedName>
</protein>
<proteinExistence type="predicted"/>
<organism evidence="1">
    <name type="scientific">Brassica cretica</name>
    <name type="common">Mustard</name>
    <dbReference type="NCBI Taxonomy" id="69181"/>
    <lineage>
        <taxon>Eukaryota</taxon>
        <taxon>Viridiplantae</taxon>
        <taxon>Streptophyta</taxon>
        <taxon>Embryophyta</taxon>
        <taxon>Tracheophyta</taxon>
        <taxon>Spermatophyta</taxon>
        <taxon>Magnoliopsida</taxon>
        <taxon>eudicotyledons</taxon>
        <taxon>Gunneridae</taxon>
        <taxon>Pentapetalae</taxon>
        <taxon>rosids</taxon>
        <taxon>malvids</taxon>
        <taxon>Brassicales</taxon>
        <taxon>Brassicaceae</taxon>
        <taxon>Brassiceae</taxon>
        <taxon>Brassica</taxon>
    </lineage>
</organism>
<dbReference type="AlphaFoldDB" id="A0A8S9JTU0"/>
<gene>
    <name evidence="1" type="ORF">F2Q70_00035649</name>
</gene>
<name>A0A8S9JTU0_BRACR</name>
<dbReference type="EMBL" id="QGKY02000246">
    <property type="protein sequence ID" value="KAF2585970.1"/>
    <property type="molecule type" value="Genomic_DNA"/>
</dbReference>
<sequence length="49" mass="5252">MSRVSVSIDVRTEVSIDAGWKISVDERVSSVNGGERVSVNETGVWVDSG</sequence>
<reference evidence="1" key="1">
    <citation type="submission" date="2019-12" db="EMBL/GenBank/DDBJ databases">
        <title>Genome sequencing and annotation of Brassica cretica.</title>
        <authorList>
            <person name="Studholme D.J."/>
            <person name="Sarris P.F."/>
        </authorList>
    </citation>
    <scope>NUCLEOTIDE SEQUENCE</scope>
    <source>
        <strain evidence="1">PFS-102/07</strain>
        <tissue evidence="1">Leaf</tissue>
    </source>
</reference>
<comment type="caution">
    <text evidence="1">The sequence shown here is derived from an EMBL/GenBank/DDBJ whole genome shotgun (WGS) entry which is preliminary data.</text>
</comment>
<evidence type="ECO:0000313" key="1">
    <source>
        <dbReference type="EMBL" id="KAF2585970.1"/>
    </source>
</evidence>
<accession>A0A8S9JTU0</accession>